<dbReference type="RefSeq" id="WP_246371049.1">
    <property type="nucleotide sequence ID" value="NZ_JACIDK010000006.1"/>
</dbReference>
<keyword evidence="2" id="KW-1185">Reference proteome</keyword>
<dbReference type="AlphaFoldDB" id="A0A840A5N6"/>
<sequence>MGLLLGLTCSRPRLDAFGGGAQLLDLGARKSLTWIDCSDWLARQLPAPPVA</sequence>
<dbReference type="Proteomes" id="UP000530564">
    <property type="component" value="Unassembled WGS sequence"/>
</dbReference>
<evidence type="ECO:0000313" key="2">
    <source>
        <dbReference type="Proteomes" id="UP000530564"/>
    </source>
</evidence>
<gene>
    <name evidence="1" type="ORF">GGQ61_003608</name>
</gene>
<comment type="caution">
    <text evidence="1">The sequence shown here is derived from an EMBL/GenBank/DDBJ whole genome shotgun (WGS) entry which is preliminary data.</text>
</comment>
<proteinExistence type="predicted"/>
<evidence type="ECO:0000313" key="1">
    <source>
        <dbReference type="EMBL" id="MBB3892870.1"/>
    </source>
</evidence>
<protein>
    <submittedName>
        <fullName evidence="1">Uncharacterized protein</fullName>
    </submittedName>
</protein>
<dbReference type="EMBL" id="JACIDK010000006">
    <property type="protein sequence ID" value="MBB3892870.1"/>
    <property type="molecule type" value="Genomic_DNA"/>
</dbReference>
<reference evidence="1 2" key="1">
    <citation type="submission" date="2020-08" db="EMBL/GenBank/DDBJ databases">
        <title>Genomic Encyclopedia of Type Strains, Phase IV (KMG-IV): sequencing the most valuable type-strain genomes for metagenomic binning, comparative biology and taxonomic classification.</title>
        <authorList>
            <person name="Goeker M."/>
        </authorList>
    </citation>
    <scope>NUCLEOTIDE SEQUENCE [LARGE SCALE GENOMIC DNA]</scope>
    <source>
        <strain evidence="1 2">DSM 21793</strain>
    </source>
</reference>
<organism evidence="1 2">
    <name type="scientific">Phenylobacterium haematophilum</name>
    <dbReference type="NCBI Taxonomy" id="98513"/>
    <lineage>
        <taxon>Bacteria</taxon>
        <taxon>Pseudomonadati</taxon>
        <taxon>Pseudomonadota</taxon>
        <taxon>Alphaproteobacteria</taxon>
        <taxon>Caulobacterales</taxon>
        <taxon>Caulobacteraceae</taxon>
        <taxon>Phenylobacterium</taxon>
    </lineage>
</organism>
<accession>A0A840A5N6</accession>
<name>A0A840A5N6_9CAUL</name>